<feature type="region of interest" description="Disordered" evidence="1">
    <location>
        <begin position="1"/>
        <end position="30"/>
    </location>
</feature>
<organism evidence="3 4">
    <name type="scientific">Aquamicrobium soli</name>
    <dbReference type="NCBI Taxonomy" id="1811518"/>
    <lineage>
        <taxon>Bacteria</taxon>
        <taxon>Pseudomonadati</taxon>
        <taxon>Pseudomonadota</taxon>
        <taxon>Alphaproteobacteria</taxon>
        <taxon>Hyphomicrobiales</taxon>
        <taxon>Phyllobacteriaceae</taxon>
        <taxon>Aquamicrobium</taxon>
    </lineage>
</organism>
<evidence type="ECO:0000313" key="4">
    <source>
        <dbReference type="Proteomes" id="UP001595583"/>
    </source>
</evidence>
<dbReference type="EMBL" id="JBHRTK010000001">
    <property type="protein sequence ID" value="MFC3204695.1"/>
    <property type="molecule type" value="Genomic_DNA"/>
</dbReference>
<feature type="transmembrane region" description="Helical" evidence="2">
    <location>
        <begin position="37"/>
        <end position="58"/>
    </location>
</feature>
<gene>
    <name evidence="3" type="ORF">ACFOHJ_00510</name>
</gene>
<keyword evidence="2" id="KW-0472">Membrane</keyword>
<evidence type="ECO:0000256" key="2">
    <source>
        <dbReference type="SAM" id="Phobius"/>
    </source>
</evidence>
<keyword evidence="2" id="KW-1133">Transmembrane helix</keyword>
<sequence>MNPYGSEQPGDPGVISQTKDRVSEAARATGDAVRENAVPITSTALVVGVVGFAIGWICGLSSARSARYWHQ</sequence>
<dbReference type="RefSeq" id="WP_378217417.1">
    <property type="nucleotide sequence ID" value="NZ_JBHRTK010000001.1"/>
</dbReference>
<reference evidence="4" key="1">
    <citation type="journal article" date="2019" name="Int. J. Syst. Evol. Microbiol.">
        <title>The Global Catalogue of Microorganisms (GCM) 10K type strain sequencing project: providing services to taxonomists for standard genome sequencing and annotation.</title>
        <authorList>
            <consortium name="The Broad Institute Genomics Platform"/>
            <consortium name="The Broad Institute Genome Sequencing Center for Infectious Disease"/>
            <person name="Wu L."/>
            <person name="Ma J."/>
        </authorList>
    </citation>
    <scope>NUCLEOTIDE SEQUENCE [LARGE SCALE GENOMIC DNA]</scope>
    <source>
        <strain evidence="4">KCTC 52165</strain>
    </source>
</reference>
<accession>A0ABV7K3T3</accession>
<dbReference type="Proteomes" id="UP001595583">
    <property type="component" value="Unassembled WGS sequence"/>
</dbReference>
<proteinExistence type="predicted"/>
<comment type="caution">
    <text evidence="3">The sequence shown here is derived from an EMBL/GenBank/DDBJ whole genome shotgun (WGS) entry which is preliminary data.</text>
</comment>
<name>A0ABV7K3T3_9HYPH</name>
<keyword evidence="2" id="KW-0812">Transmembrane</keyword>
<protein>
    <submittedName>
        <fullName evidence="3">Uncharacterized protein</fullName>
    </submittedName>
</protein>
<evidence type="ECO:0000256" key="1">
    <source>
        <dbReference type="SAM" id="MobiDB-lite"/>
    </source>
</evidence>
<keyword evidence="4" id="KW-1185">Reference proteome</keyword>
<evidence type="ECO:0000313" key="3">
    <source>
        <dbReference type="EMBL" id="MFC3204695.1"/>
    </source>
</evidence>